<dbReference type="GO" id="GO:0008270">
    <property type="term" value="F:zinc ion binding"/>
    <property type="evidence" value="ECO:0007669"/>
    <property type="project" value="InterPro"/>
</dbReference>
<comment type="caution">
    <text evidence="5">The sequence shown here is derived from an EMBL/GenBank/DDBJ whole genome shotgun (WGS) entry which is preliminary data.</text>
</comment>
<evidence type="ECO:0000313" key="6">
    <source>
        <dbReference type="Proteomes" id="UP001152592"/>
    </source>
</evidence>
<evidence type="ECO:0000313" key="5">
    <source>
        <dbReference type="EMBL" id="CAG8249677.1"/>
    </source>
</evidence>
<dbReference type="GO" id="GO:0000981">
    <property type="term" value="F:DNA-binding transcription factor activity, RNA polymerase II-specific"/>
    <property type="evidence" value="ECO:0007669"/>
    <property type="project" value="InterPro"/>
</dbReference>
<protein>
    <recommendedName>
        <fullName evidence="7">Zn(2)-C6 fungal-type domain-containing protein</fullName>
    </recommendedName>
</protein>
<name>A0A9W4IB22_9EURO</name>
<reference evidence="5" key="1">
    <citation type="submission" date="2021-07" db="EMBL/GenBank/DDBJ databases">
        <authorList>
            <person name="Branca A.L. A."/>
        </authorList>
    </citation>
    <scope>NUCLEOTIDE SEQUENCE</scope>
</reference>
<sequence>MNSTRQKRKSCESCRMPFLPANPCPTNTHPGARKLRCSGEKSGCSRCRGLSMPCRFKEEGAPGRPRKRLREETGREERTGSDSSGSRISPIIPEATLSPQETVNLLMRAEDFDSVPCGISGNCGFDSSHWEMLGNGEICSAPLETWQIPQQNALPEQEAEVPQIALDAYASPLSFAQSCNCDEEVSSIVRNLSQANISHDILPTLRTGVSLTERILVCPICYDVSKPPRVTVQNVLLIGHLMFEITSSYQKYLRWLNKHCTTLDARNESQTIYLDSEIGIAPELNLQISGEKFREMVVHGLKADAERLSVLGKSFALRQRNRHIVGHETCPDPDGDCRKKEYGIGHDPLDLCPQNPVARKLIPCFRIVDEVRQMVDHVSAAVA</sequence>
<evidence type="ECO:0000256" key="1">
    <source>
        <dbReference type="ARBA" id="ARBA00023015"/>
    </source>
</evidence>
<evidence type="ECO:0000256" key="4">
    <source>
        <dbReference type="SAM" id="MobiDB-lite"/>
    </source>
</evidence>
<keyword evidence="3" id="KW-0539">Nucleus</keyword>
<dbReference type="EMBL" id="CAJVPD010000027">
    <property type="protein sequence ID" value="CAG8249677.1"/>
    <property type="molecule type" value="Genomic_DNA"/>
</dbReference>
<feature type="compositionally biased region" description="Basic and acidic residues" evidence="4">
    <location>
        <begin position="69"/>
        <end position="80"/>
    </location>
</feature>
<evidence type="ECO:0008006" key="7">
    <source>
        <dbReference type="Google" id="ProtNLM"/>
    </source>
</evidence>
<dbReference type="InterPro" id="IPR001138">
    <property type="entry name" value="Zn2Cys6_DnaBD"/>
</dbReference>
<dbReference type="CDD" id="cd00067">
    <property type="entry name" value="GAL4"/>
    <property type="match status" value="1"/>
</dbReference>
<dbReference type="AlphaFoldDB" id="A0A9W4IB22"/>
<dbReference type="Proteomes" id="UP001152592">
    <property type="component" value="Unassembled WGS sequence"/>
</dbReference>
<keyword evidence="1" id="KW-0805">Transcription regulation</keyword>
<keyword evidence="2" id="KW-0804">Transcription</keyword>
<evidence type="ECO:0000256" key="3">
    <source>
        <dbReference type="ARBA" id="ARBA00023242"/>
    </source>
</evidence>
<gene>
    <name evidence="5" type="ORF">PSALAMII_LOCUS692</name>
</gene>
<organism evidence="5 6">
    <name type="scientific">Penicillium salamii</name>
    <dbReference type="NCBI Taxonomy" id="1612424"/>
    <lineage>
        <taxon>Eukaryota</taxon>
        <taxon>Fungi</taxon>
        <taxon>Dikarya</taxon>
        <taxon>Ascomycota</taxon>
        <taxon>Pezizomycotina</taxon>
        <taxon>Eurotiomycetes</taxon>
        <taxon>Eurotiomycetidae</taxon>
        <taxon>Eurotiales</taxon>
        <taxon>Aspergillaceae</taxon>
        <taxon>Penicillium</taxon>
    </lineage>
</organism>
<dbReference type="OrthoDB" id="5367584at2759"/>
<accession>A0A9W4IB22</accession>
<evidence type="ECO:0000256" key="2">
    <source>
        <dbReference type="ARBA" id="ARBA00023163"/>
    </source>
</evidence>
<feature type="region of interest" description="Disordered" evidence="4">
    <location>
        <begin position="58"/>
        <end position="96"/>
    </location>
</feature>
<proteinExistence type="predicted"/>